<evidence type="ECO:0000256" key="2">
    <source>
        <dbReference type="SAM" id="SignalP"/>
    </source>
</evidence>
<dbReference type="Proteomes" id="UP000663854">
    <property type="component" value="Unassembled WGS sequence"/>
</dbReference>
<dbReference type="InterPro" id="IPR017853">
    <property type="entry name" value="GH"/>
</dbReference>
<proteinExistence type="inferred from homology"/>
<evidence type="ECO:0000313" key="6">
    <source>
        <dbReference type="Proteomes" id="UP000663854"/>
    </source>
</evidence>
<feature type="chain" id="PRO_5035600531" description="Glycoside hydrolase 35 catalytic domain-containing protein" evidence="2">
    <location>
        <begin position="20"/>
        <end position="110"/>
    </location>
</feature>
<feature type="domain" description="Glycoside hydrolase 35 catalytic" evidence="3">
    <location>
        <begin position="58"/>
        <end position="101"/>
    </location>
</feature>
<dbReference type="EMBL" id="CAJNOH010000356">
    <property type="protein sequence ID" value="CAF1012192.1"/>
    <property type="molecule type" value="Genomic_DNA"/>
</dbReference>
<dbReference type="AlphaFoldDB" id="A0A814HNY3"/>
<dbReference type="Pfam" id="PF01301">
    <property type="entry name" value="Glyco_hydro_35"/>
    <property type="match status" value="1"/>
</dbReference>
<dbReference type="GO" id="GO:0005975">
    <property type="term" value="P:carbohydrate metabolic process"/>
    <property type="evidence" value="ECO:0007669"/>
    <property type="project" value="InterPro"/>
</dbReference>
<dbReference type="InterPro" id="IPR031330">
    <property type="entry name" value="Gly_Hdrlase_35_cat"/>
</dbReference>
<evidence type="ECO:0000313" key="4">
    <source>
        <dbReference type="EMBL" id="CAF1012192.1"/>
    </source>
</evidence>
<sequence>MHWLLLIYVCLSFLTYIVTSPITYENVRDTPYNVSYDHRAVKINGVRTMLISGAIHCLNTIQTLIFWNLHEQKANVFNFSGRANLSQFLQDADDAGLFVNLLTYGSIYMW</sequence>
<evidence type="ECO:0000259" key="3">
    <source>
        <dbReference type="Pfam" id="PF01301"/>
    </source>
</evidence>
<comment type="caution">
    <text evidence="4">The sequence shown here is derived from an EMBL/GenBank/DDBJ whole genome shotgun (WGS) entry which is preliminary data.</text>
</comment>
<accession>A0A814HNY3</accession>
<keyword evidence="7" id="KW-1185">Reference proteome</keyword>
<reference evidence="4" key="1">
    <citation type="submission" date="2021-02" db="EMBL/GenBank/DDBJ databases">
        <authorList>
            <person name="Nowell W R."/>
        </authorList>
    </citation>
    <scope>NUCLEOTIDE SEQUENCE</scope>
</reference>
<evidence type="ECO:0000256" key="1">
    <source>
        <dbReference type="ARBA" id="ARBA00009809"/>
    </source>
</evidence>
<dbReference type="SUPFAM" id="SSF51445">
    <property type="entry name" value="(Trans)glycosidases"/>
    <property type="match status" value="1"/>
</dbReference>
<protein>
    <recommendedName>
        <fullName evidence="3">Glycoside hydrolase 35 catalytic domain-containing protein</fullName>
    </recommendedName>
</protein>
<dbReference type="GO" id="GO:0004553">
    <property type="term" value="F:hydrolase activity, hydrolyzing O-glycosyl compounds"/>
    <property type="evidence" value="ECO:0007669"/>
    <property type="project" value="InterPro"/>
</dbReference>
<dbReference type="Gene3D" id="3.20.20.80">
    <property type="entry name" value="Glycosidases"/>
    <property type="match status" value="1"/>
</dbReference>
<gene>
    <name evidence="5" type="ORF">JXQ802_LOCUS28127</name>
    <name evidence="4" type="ORF">PYM288_LOCUS15166</name>
</gene>
<dbReference type="EMBL" id="CAJNOL010001043">
    <property type="protein sequence ID" value="CAF1273791.1"/>
    <property type="molecule type" value="Genomic_DNA"/>
</dbReference>
<dbReference type="PANTHER" id="PTHR23421">
    <property type="entry name" value="BETA-GALACTOSIDASE RELATED"/>
    <property type="match status" value="1"/>
</dbReference>
<dbReference type="Proteomes" id="UP000663870">
    <property type="component" value="Unassembled WGS sequence"/>
</dbReference>
<dbReference type="InterPro" id="IPR001944">
    <property type="entry name" value="Glycoside_Hdrlase_35"/>
</dbReference>
<feature type="signal peptide" evidence="2">
    <location>
        <begin position="1"/>
        <end position="19"/>
    </location>
</feature>
<name>A0A814HNY3_9BILA</name>
<evidence type="ECO:0000313" key="5">
    <source>
        <dbReference type="EMBL" id="CAF1273791.1"/>
    </source>
</evidence>
<comment type="similarity">
    <text evidence="1">Belongs to the glycosyl hydrolase 35 family.</text>
</comment>
<evidence type="ECO:0000313" key="7">
    <source>
        <dbReference type="Proteomes" id="UP000663870"/>
    </source>
</evidence>
<organism evidence="4 6">
    <name type="scientific">Rotaria sordida</name>
    <dbReference type="NCBI Taxonomy" id="392033"/>
    <lineage>
        <taxon>Eukaryota</taxon>
        <taxon>Metazoa</taxon>
        <taxon>Spiralia</taxon>
        <taxon>Gnathifera</taxon>
        <taxon>Rotifera</taxon>
        <taxon>Eurotatoria</taxon>
        <taxon>Bdelloidea</taxon>
        <taxon>Philodinida</taxon>
        <taxon>Philodinidae</taxon>
        <taxon>Rotaria</taxon>
    </lineage>
</organism>
<keyword evidence="2" id="KW-0732">Signal</keyword>